<gene>
    <name evidence="2" type="ORF">CCAE0312_LOCUS9158</name>
</gene>
<protein>
    <submittedName>
        <fullName evidence="2">Uncharacterized protein</fullName>
    </submittedName>
</protein>
<feature type="compositionally biased region" description="Basic and acidic residues" evidence="1">
    <location>
        <begin position="72"/>
        <end position="82"/>
    </location>
</feature>
<reference evidence="2" key="1">
    <citation type="submission" date="2021-01" db="EMBL/GenBank/DDBJ databases">
        <authorList>
            <person name="Corre E."/>
            <person name="Pelletier E."/>
            <person name="Niang G."/>
            <person name="Scheremetjew M."/>
            <person name="Finn R."/>
            <person name="Kale V."/>
            <person name="Holt S."/>
            <person name="Cochrane G."/>
            <person name="Meng A."/>
            <person name="Brown T."/>
            <person name="Cohen L."/>
        </authorList>
    </citation>
    <scope>NUCLEOTIDE SEQUENCE</scope>
    <source>
        <strain evidence="2">SAG 36.94</strain>
    </source>
</reference>
<sequence length="119" mass="13004">MIRRIRHQLDMYGECAWSEEVSVDKDSGSGEVQLALVRDRISTALSVVLRGPSSRNTEGGESSSSTGGVKRSRGETDRKLDGDENEDEYRDNDEGDNHTGQGESDGDRGLDNGRDGTQQ</sequence>
<organism evidence="2">
    <name type="scientific">Compsopogon caeruleus</name>
    <dbReference type="NCBI Taxonomy" id="31354"/>
    <lineage>
        <taxon>Eukaryota</taxon>
        <taxon>Rhodophyta</taxon>
        <taxon>Compsopogonophyceae</taxon>
        <taxon>Compsopogonales</taxon>
        <taxon>Compsopogonaceae</taxon>
        <taxon>Compsopogon</taxon>
    </lineage>
</organism>
<dbReference type="EMBL" id="HBGH01016562">
    <property type="protein sequence ID" value="CAD9237061.1"/>
    <property type="molecule type" value="Transcribed_RNA"/>
</dbReference>
<proteinExistence type="predicted"/>
<feature type="region of interest" description="Disordered" evidence="1">
    <location>
        <begin position="48"/>
        <end position="119"/>
    </location>
</feature>
<feature type="compositionally biased region" description="Low complexity" evidence="1">
    <location>
        <begin position="57"/>
        <end position="68"/>
    </location>
</feature>
<accession>A0A7S1XG21</accession>
<name>A0A7S1XG21_9RHOD</name>
<feature type="compositionally biased region" description="Basic and acidic residues" evidence="1">
    <location>
        <begin position="105"/>
        <end position="119"/>
    </location>
</feature>
<feature type="compositionally biased region" description="Acidic residues" evidence="1">
    <location>
        <begin position="83"/>
        <end position="94"/>
    </location>
</feature>
<evidence type="ECO:0000256" key="1">
    <source>
        <dbReference type="SAM" id="MobiDB-lite"/>
    </source>
</evidence>
<evidence type="ECO:0000313" key="2">
    <source>
        <dbReference type="EMBL" id="CAD9237061.1"/>
    </source>
</evidence>
<dbReference type="AlphaFoldDB" id="A0A7S1XG21"/>